<protein>
    <submittedName>
        <fullName evidence="1">Uncharacterized protein</fullName>
    </submittedName>
</protein>
<reference evidence="1" key="1">
    <citation type="journal article" date="2022" name="Int. J. Mol. Sci.">
        <title>Draft Genome of Tanacetum Coccineum: Genomic Comparison of Closely Related Tanacetum-Family Plants.</title>
        <authorList>
            <person name="Yamashiro T."/>
            <person name="Shiraishi A."/>
            <person name="Nakayama K."/>
            <person name="Satake H."/>
        </authorList>
    </citation>
    <scope>NUCLEOTIDE SEQUENCE</scope>
</reference>
<organism evidence="1 2">
    <name type="scientific">Tanacetum coccineum</name>
    <dbReference type="NCBI Taxonomy" id="301880"/>
    <lineage>
        <taxon>Eukaryota</taxon>
        <taxon>Viridiplantae</taxon>
        <taxon>Streptophyta</taxon>
        <taxon>Embryophyta</taxon>
        <taxon>Tracheophyta</taxon>
        <taxon>Spermatophyta</taxon>
        <taxon>Magnoliopsida</taxon>
        <taxon>eudicotyledons</taxon>
        <taxon>Gunneridae</taxon>
        <taxon>Pentapetalae</taxon>
        <taxon>asterids</taxon>
        <taxon>campanulids</taxon>
        <taxon>Asterales</taxon>
        <taxon>Asteraceae</taxon>
        <taxon>Asteroideae</taxon>
        <taxon>Anthemideae</taxon>
        <taxon>Anthemidinae</taxon>
        <taxon>Tanacetum</taxon>
    </lineage>
</organism>
<evidence type="ECO:0000313" key="1">
    <source>
        <dbReference type="EMBL" id="GJT07593.1"/>
    </source>
</evidence>
<dbReference type="EMBL" id="BQNB010012764">
    <property type="protein sequence ID" value="GJT07593.1"/>
    <property type="molecule type" value="Genomic_DNA"/>
</dbReference>
<gene>
    <name evidence="1" type="ORF">Tco_0842055</name>
</gene>
<keyword evidence="2" id="KW-1185">Reference proteome</keyword>
<name>A0ABQ5B1Z5_9ASTR</name>
<reference evidence="1" key="2">
    <citation type="submission" date="2022-01" db="EMBL/GenBank/DDBJ databases">
        <authorList>
            <person name="Yamashiro T."/>
            <person name="Shiraishi A."/>
            <person name="Satake H."/>
            <person name="Nakayama K."/>
        </authorList>
    </citation>
    <scope>NUCLEOTIDE SEQUENCE</scope>
</reference>
<accession>A0ABQ5B1Z5</accession>
<sequence length="474" mass="53586">MLLLFGNNGPPHSLGSGIQRPPIRLFSSAVLVQIILWYLDSGCSKLDLEEGMAPVRISSGPEPIMMFGQNSSSLVLHQMISNLVLNVTKALLASLQACSLKEDKVYAAVRLSLQKKRNRFVLDHSHQQVFIILSMLVQSLKGKPSLESTEVAMNPFSAFSLISLFRAFTTSAKWSFLSILGILGKYSNSRCKDWFIAFKSMSTGLLESADLRRKGLKCTPQTQLTIFESPPAETGHRLRGRVLFKFNVWVPIGKYNRVLERQKKLRNQISSALTASADVPSSVTRPMIHTSTLQPPRPPLLTSVHRDICRKIRSERTSEIFGLLHLCKVHRDIGLLSISREVDMLYHSRQLKKDGKSARAYVKQALGHLKMEMVMRIPVSKLRKLLISYSSYNVHKMAIDLLNDERLSLVDDLKNVMITIQHKSNLCEQAQLFIKRSYNNVLDCNMKNQETGSCKRLKSSVSRWTSLGEIVRYE</sequence>
<comment type="caution">
    <text evidence="1">The sequence shown here is derived from an EMBL/GenBank/DDBJ whole genome shotgun (WGS) entry which is preliminary data.</text>
</comment>
<evidence type="ECO:0000313" key="2">
    <source>
        <dbReference type="Proteomes" id="UP001151760"/>
    </source>
</evidence>
<dbReference type="Proteomes" id="UP001151760">
    <property type="component" value="Unassembled WGS sequence"/>
</dbReference>
<proteinExistence type="predicted"/>